<proteinExistence type="predicted"/>
<dbReference type="PANTHER" id="PTHR21310:SF55">
    <property type="entry name" value="AMINOGLYCOSIDE PHOSPHOTRANSFERASE DOMAIN-CONTAINING PROTEIN"/>
    <property type="match status" value="1"/>
</dbReference>
<dbReference type="Proteomes" id="UP000800094">
    <property type="component" value="Unassembled WGS sequence"/>
</dbReference>
<feature type="domain" description="Aminoglycoside phosphotransferase" evidence="1">
    <location>
        <begin position="58"/>
        <end position="249"/>
    </location>
</feature>
<keyword evidence="3" id="KW-1185">Reference proteome</keyword>
<accession>A0A6A6IV75</accession>
<keyword evidence="2" id="KW-0808">Transferase</keyword>
<dbReference type="EMBL" id="ML987191">
    <property type="protein sequence ID" value="KAF2253520.1"/>
    <property type="molecule type" value="Genomic_DNA"/>
</dbReference>
<dbReference type="Pfam" id="PF01636">
    <property type="entry name" value="APH"/>
    <property type="match status" value="1"/>
</dbReference>
<evidence type="ECO:0000313" key="3">
    <source>
        <dbReference type="Proteomes" id="UP000800094"/>
    </source>
</evidence>
<dbReference type="GO" id="GO:0016301">
    <property type="term" value="F:kinase activity"/>
    <property type="evidence" value="ECO:0007669"/>
    <property type="project" value="UniProtKB-KW"/>
</dbReference>
<dbReference type="InterPro" id="IPR011009">
    <property type="entry name" value="Kinase-like_dom_sf"/>
</dbReference>
<dbReference type="CDD" id="cd05120">
    <property type="entry name" value="APH_ChoK_like"/>
    <property type="match status" value="1"/>
</dbReference>
<dbReference type="RefSeq" id="XP_033688524.1">
    <property type="nucleotide sequence ID" value="XM_033828189.1"/>
</dbReference>
<dbReference type="SUPFAM" id="SSF56112">
    <property type="entry name" value="Protein kinase-like (PK-like)"/>
    <property type="match status" value="1"/>
</dbReference>
<dbReference type="AlphaFoldDB" id="A0A6A6IV75"/>
<gene>
    <name evidence="2" type="ORF">BU26DRAFT_515867</name>
</gene>
<dbReference type="InterPro" id="IPR051678">
    <property type="entry name" value="AGP_Transferase"/>
</dbReference>
<protein>
    <submittedName>
        <fullName evidence="2">Kinase-like protein</fullName>
    </submittedName>
</protein>
<name>A0A6A6IV75_9PLEO</name>
<dbReference type="InterPro" id="IPR002575">
    <property type="entry name" value="Aminoglycoside_PTrfase"/>
</dbReference>
<organism evidence="2 3">
    <name type="scientific">Trematosphaeria pertusa</name>
    <dbReference type="NCBI Taxonomy" id="390896"/>
    <lineage>
        <taxon>Eukaryota</taxon>
        <taxon>Fungi</taxon>
        <taxon>Dikarya</taxon>
        <taxon>Ascomycota</taxon>
        <taxon>Pezizomycotina</taxon>
        <taxon>Dothideomycetes</taxon>
        <taxon>Pleosporomycetidae</taxon>
        <taxon>Pleosporales</taxon>
        <taxon>Massarineae</taxon>
        <taxon>Trematosphaeriaceae</taxon>
        <taxon>Trematosphaeria</taxon>
    </lineage>
</organism>
<evidence type="ECO:0000313" key="2">
    <source>
        <dbReference type="EMBL" id="KAF2253520.1"/>
    </source>
</evidence>
<evidence type="ECO:0000259" key="1">
    <source>
        <dbReference type="Pfam" id="PF01636"/>
    </source>
</evidence>
<sequence length="273" mass="30907">MPEQQSHNGPTKDSSVRRHLTLLAVATSKRFRPHASSVLFLTRCVCVKYGPFQHLSDAAAMQFIAPHTSIPVPKVYCVFEKKGITYIVMSRIAGSPIGHNWEQRPEGSKTHLLKQLKTYMEEMRSLKPPNLGVVEGVDGGKLYDMRLPDGLKGFGPLDSVRDFHSFLRGGISASPEQIPEVNELVKKHEQAQFSTCFTHGDLNSMNILVKGGNIVGVIDWDTTGWYPEYWEYTTAYNVNPYNGFWKDEIGKFLKEYPEAAEMEQLRQKYFGAF</sequence>
<dbReference type="Gene3D" id="3.90.1200.10">
    <property type="match status" value="1"/>
</dbReference>
<reference evidence="2" key="1">
    <citation type="journal article" date="2020" name="Stud. Mycol.">
        <title>101 Dothideomycetes genomes: a test case for predicting lifestyles and emergence of pathogens.</title>
        <authorList>
            <person name="Haridas S."/>
            <person name="Albert R."/>
            <person name="Binder M."/>
            <person name="Bloem J."/>
            <person name="Labutti K."/>
            <person name="Salamov A."/>
            <person name="Andreopoulos B."/>
            <person name="Baker S."/>
            <person name="Barry K."/>
            <person name="Bills G."/>
            <person name="Bluhm B."/>
            <person name="Cannon C."/>
            <person name="Castanera R."/>
            <person name="Culley D."/>
            <person name="Daum C."/>
            <person name="Ezra D."/>
            <person name="Gonzalez J."/>
            <person name="Henrissat B."/>
            <person name="Kuo A."/>
            <person name="Liang C."/>
            <person name="Lipzen A."/>
            <person name="Lutzoni F."/>
            <person name="Magnuson J."/>
            <person name="Mondo S."/>
            <person name="Nolan M."/>
            <person name="Ohm R."/>
            <person name="Pangilinan J."/>
            <person name="Park H.-J."/>
            <person name="Ramirez L."/>
            <person name="Alfaro M."/>
            <person name="Sun H."/>
            <person name="Tritt A."/>
            <person name="Yoshinaga Y."/>
            <person name="Zwiers L.-H."/>
            <person name="Turgeon B."/>
            <person name="Goodwin S."/>
            <person name="Spatafora J."/>
            <person name="Crous P."/>
            <person name="Grigoriev I."/>
        </authorList>
    </citation>
    <scope>NUCLEOTIDE SEQUENCE</scope>
    <source>
        <strain evidence="2">CBS 122368</strain>
    </source>
</reference>
<dbReference type="PANTHER" id="PTHR21310">
    <property type="entry name" value="AMINOGLYCOSIDE PHOSPHOTRANSFERASE-RELATED-RELATED"/>
    <property type="match status" value="1"/>
</dbReference>
<keyword evidence="2" id="KW-0418">Kinase</keyword>
<dbReference type="OrthoDB" id="8300194at2759"/>
<dbReference type="GeneID" id="54581519"/>